<dbReference type="InterPro" id="IPR011053">
    <property type="entry name" value="Single_hybrid_motif"/>
</dbReference>
<dbReference type="RefSeq" id="WP_008850372.1">
    <property type="nucleotide sequence ID" value="NZ_AGQV01000001.1"/>
</dbReference>
<dbReference type="EMBL" id="AGQV01000001">
    <property type="protein sequence ID" value="EHH68915.1"/>
    <property type="molecule type" value="Genomic_DNA"/>
</dbReference>
<evidence type="ECO:0000313" key="3">
    <source>
        <dbReference type="Proteomes" id="UP000004949"/>
    </source>
</evidence>
<accession>G6XFF7</accession>
<proteinExistence type="predicted"/>
<sequence length="144" mass="15118">MKTSEKRGPAFDVLPSPEDISQIAVWMQQAGLETLELSDGKGARLFLRVAGGSVSRPIPHEETAPAEPSARGIAVKAPYFGHLGLTGLAKPGKIVKRDDVLAFLTLGNLQIPVQAPMDGTVVDVLGQDGELAGYGAVILHLEPA</sequence>
<reference evidence="2 3" key="1">
    <citation type="submission" date="2011-10" db="EMBL/GenBank/DDBJ databases">
        <title>Genome sequence of Gluconobacter morbifer G707, isolated from Drosophila gut.</title>
        <authorList>
            <person name="Lee W.-J."/>
            <person name="Kim E.-K."/>
        </authorList>
    </citation>
    <scope>NUCLEOTIDE SEQUENCE [LARGE SCALE GENOMIC DNA]</scope>
    <source>
        <strain evidence="2 3">G707</strain>
    </source>
</reference>
<name>G6XFF7_9PROT</name>
<keyword evidence="3" id="KW-1185">Reference proteome</keyword>
<dbReference type="OrthoDB" id="7282278at2"/>
<gene>
    <name evidence="2" type="ORF">GMO_02220</name>
</gene>
<comment type="caution">
    <text evidence="2">The sequence shown here is derived from an EMBL/GenBank/DDBJ whole genome shotgun (WGS) entry which is preliminary data.</text>
</comment>
<feature type="domain" description="Lipoyl-binding" evidence="1">
    <location>
        <begin position="87"/>
        <end position="140"/>
    </location>
</feature>
<evidence type="ECO:0000313" key="2">
    <source>
        <dbReference type="EMBL" id="EHH68915.1"/>
    </source>
</evidence>
<dbReference type="STRING" id="1088869.GMO_02220"/>
<protein>
    <recommendedName>
        <fullName evidence="1">Lipoyl-binding domain-containing protein</fullName>
    </recommendedName>
</protein>
<organism evidence="2 3">
    <name type="scientific">Gluconobacter morbifer G707</name>
    <dbReference type="NCBI Taxonomy" id="1088869"/>
    <lineage>
        <taxon>Bacteria</taxon>
        <taxon>Pseudomonadati</taxon>
        <taxon>Pseudomonadota</taxon>
        <taxon>Alphaproteobacteria</taxon>
        <taxon>Acetobacterales</taxon>
        <taxon>Acetobacteraceae</taxon>
        <taxon>Gluconobacter</taxon>
    </lineage>
</organism>
<dbReference type="eggNOG" id="COG0511">
    <property type="taxonomic scope" value="Bacteria"/>
</dbReference>
<dbReference type="Pfam" id="PF00364">
    <property type="entry name" value="Biotin_lipoyl"/>
    <property type="match status" value="1"/>
</dbReference>
<dbReference type="Gene3D" id="2.40.50.100">
    <property type="match status" value="1"/>
</dbReference>
<dbReference type="InterPro" id="IPR000089">
    <property type="entry name" value="Biotin_lipoyl"/>
</dbReference>
<evidence type="ECO:0000259" key="1">
    <source>
        <dbReference type="Pfam" id="PF00364"/>
    </source>
</evidence>
<dbReference type="AlphaFoldDB" id="G6XFF7"/>
<dbReference type="SUPFAM" id="SSF51230">
    <property type="entry name" value="Single hybrid motif"/>
    <property type="match status" value="1"/>
</dbReference>
<dbReference type="PATRIC" id="fig|1088869.3.peg.223"/>
<dbReference type="Proteomes" id="UP000004949">
    <property type="component" value="Unassembled WGS sequence"/>
</dbReference>